<dbReference type="GO" id="GO:0000785">
    <property type="term" value="C:chromatin"/>
    <property type="evidence" value="ECO:0007669"/>
    <property type="project" value="TreeGrafter"/>
</dbReference>
<dbReference type="PANTHER" id="PTHR13742:SF36">
    <property type="entry name" value="RETINOBLASTOMA-ASSOCIATED PROTEIN"/>
    <property type="match status" value="1"/>
</dbReference>
<feature type="domain" description="Cyclin-like" evidence="11">
    <location>
        <begin position="562"/>
        <end position="663"/>
    </location>
</feature>
<dbReference type="InterPro" id="IPR036915">
    <property type="entry name" value="Cyclin-like_sf"/>
</dbReference>
<feature type="region of interest" description="Disordered" evidence="10">
    <location>
        <begin position="755"/>
        <end position="828"/>
    </location>
</feature>
<evidence type="ECO:0000256" key="6">
    <source>
        <dbReference type="ARBA" id="ARBA00023015"/>
    </source>
</evidence>
<dbReference type="GO" id="GO:0031175">
    <property type="term" value="P:neuron projection development"/>
    <property type="evidence" value="ECO:0007669"/>
    <property type="project" value="TreeGrafter"/>
</dbReference>
<protein>
    <recommendedName>
        <fullName evidence="17">Retinoblastoma-associated protein</fullName>
    </recommendedName>
</protein>
<evidence type="ECO:0000313" key="15">
    <source>
        <dbReference type="EMBL" id="DBA32982.1"/>
    </source>
</evidence>
<dbReference type="InterPro" id="IPR024599">
    <property type="entry name" value="RB_N"/>
</dbReference>
<evidence type="ECO:0000256" key="5">
    <source>
        <dbReference type="ARBA" id="ARBA00022853"/>
    </source>
</evidence>
<sequence>MPPKSPRRGTPSRPQEEKPPSEPGGNESSDPVFSSLCKQLNVSEMVRGRAWQTYEKLFSSDQSLRDNMKKMESLGLCLFIAAVNADEMTFTFTELVKAVDISVSKCFSLLKQMDINMDNLSTKVDSAVMKLKKKYETMCHLYQKFQRNAPDSHRKAVLEGSWTMFLLAKESSVSALSANGPTRTPRRGQIRNTRTSRQSETDLRIIEALCKANECPIDEVIIFLFIDFLESNGISSMDGLPKVDVISKQYEEVYQKNKDIDARLFLQNDATLKVDIHERAAMNTIYKLLVALNSASDEPSEILNKYFENCTINPKNKITERVERFGHVFKERFAAAIGQACAQIGYQRYRVGVRLHYRVMESILKSEEERLSIHNFSKLLNNGTFHTSLLACAVEVVMAAYGGNPSPSQSNAETAVSFPWILDVFEQKPFDFHKVIESFIKAEQCLTKEMIKHLERCENMIMESLAWQSGSPLFDLIKLAREREISVDHTDMASAAQQPPSQNNPTAADLYLSPSRSTQQGTAANASTTSSTNGQSPAPPKSQQKFTSLSFFYKKVYFLAYVRLKSLCSSLLSDHPELEQIIWTLFQHTLQHEYELMRDRHLDQIMMCSMYGICKAKNIDLRFKTIVTAYKQLTNTNQETFKHVLIREGKHDSIIVFYNLVFMQKLKSNILQYASTRPPTLSPIPQLPRSPYKVANSPLRVPGNIYVSPLKSPYKSSDGLLSPTKMTPRTRFLISIGDMSIGASEKFQMINQMVSSAERPTKRTAQDGTAPKPLKKLRFDEHDEADGSKTLSTDSKFQQKLAEMTSTRTRIQRQKSEESSNCGTKEEQ</sequence>
<dbReference type="InterPro" id="IPR015030">
    <property type="entry name" value="RB_C"/>
</dbReference>
<dbReference type="GO" id="GO:0035189">
    <property type="term" value="C:Rb-E2F complex"/>
    <property type="evidence" value="ECO:0007669"/>
    <property type="project" value="TreeGrafter"/>
</dbReference>
<keyword evidence="16" id="KW-1185">Reference proteome</keyword>
<comment type="subcellular location">
    <subcellularLocation>
        <location evidence="1">Nucleus</location>
    </subcellularLocation>
</comment>
<evidence type="ECO:0000259" key="14">
    <source>
        <dbReference type="SMART" id="SM01369"/>
    </source>
</evidence>
<dbReference type="PANTHER" id="PTHR13742">
    <property type="entry name" value="RETINOBLASTOMA-ASSOCIATED PROTEIN RB -RELATED"/>
    <property type="match status" value="1"/>
</dbReference>
<evidence type="ECO:0000259" key="11">
    <source>
        <dbReference type="SMART" id="SM00385"/>
    </source>
</evidence>
<evidence type="ECO:0000256" key="3">
    <source>
        <dbReference type="ARBA" id="ARBA00022491"/>
    </source>
</evidence>
<evidence type="ECO:0000313" key="16">
    <source>
        <dbReference type="Proteomes" id="UP001181693"/>
    </source>
</evidence>
<dbReference type="Proteomes" id="UP001181693">
    <property type="component" value="Unassembled WGS sequence"/>
</dbReference>
<evidence type="ECO:0000256" key="10">
    <source>
        <dbReference type="SAM" id="MobiDB-lite"/>
    </source>
</evidence>
<evidence type="ECO:0000256" key="1">
    <source>
        <dbReference type="ARBA" id="ARBA00004123"/>
    </source>
</evidence>
<dbReference type="SMART" id="SM01369">
    <property type="entry name" value="Rb_C"/>
    <property type="match status" value="1"/>
</dbReference>
<comment type="caution">
    <text evidence="15">The sequence shown here is derived from an EMBL/GenBank/DDBJ whole genome shotgun (WGS) entry which is preliminary data.</text>
</comment>
<organism evidence="15 16">
    <name type="scientific">Pyxicephalus adspersus</name>
    <name type="common">African bullfrog</name>
    <dbReference type="NCBI Taxonomy" id="30357"/>
    <lineage>
        <taxon>Eukaryota</taxon>
        <taxon>Metazoa</taxon>
        <taxon>Chordata</taxon>
        <taxon>Craniata</taxon>
        <taxon>Vertebrata</taxon>
        <taxon>Euteleostomi</taxon>
        <taxon>Amphibia</taxon>
        <taxon>Batrachia</taxon>
        <taxon>Anura</taxon>
        <taxon>Neobatrachia</taxon>
        <taxon>Ranoidea</taxon>
        <taxon>Pyxicephalidae</taxon>
        <taxon>Pyxicephalinae</taxon>
        <taxon>Pyxicephalus</taxon>
    </lineage>
</organism>
<evidence type="ECO:0000259" key="13">
    <source>
        <dbReference type="SMART" id="SM01368"/>
    </source>
</evidence>
<dbReference type="SMART" id="SM01367">
    <property type="entry name" value="DUF3452"/>
    <property type="match status" value="1"/>
</dbReference>
<reference evidence="15" key="1">
    <citation type="thesis" date="2020" institute="ProQuest LLC" country="789 East Eisenhower Parkway, Ann Arbor, MI, USA">
        <title>Comparative Genomics and Chromosome Evolution.</title>
        <authorList>
            <person name="Mudd A.B."/>
        </authorList>
    </citation>
    <scope>NUCLEOTIDE SEQUENCE</scope>
    <source>
        <strain evidence="15">1538</strain>
        <tissue evidence="15">Blood</tissue>
    </source>
</reference>
<feature type="compositionally biased region" description="Polar residues" evidence="10">
    <location>
        <begin position="789"/>
        <end position="809"/>
    </location>
</feature>
<feature type="region of interest" description="Disordered" evidence="10">
    <location>
        <begin position="176"/>
        <end position="196"/>
    </location>
</feature>
<feature type="domain" description="Retinoblastoma-associated protein N-terminal" evidence="12">
    <location>
        <begin position="78"/>
        <end position="179"/>
    </location>
</feature>
<feature type="compositionally biased region" description="Basic and acidic residues" evidence="10">
    <location>
        <begin position="777"/>
        <end position="787"/>
    </location>
</feature>
<dbReference type="Gene3D" id="1.10.472.10">
    <property type="entry name" value="Cyclin-like"/>
    <property type="match status" value="2"/>
</dbReference>
<dbReference type="Pfam" id="PF01857">
    <property type="entry name" value="RB_B"/>
    <property type="match status" value="1"/>
</dbReference>
<dbReference type="GO" id="GO:0006357">
    <property type="term" value="P:regulation of transcription by RNA polymerase II"/>
    <property type="evidence" value="ECO:0007669"/>
    <property type="project" value="InterPro"/>
</dbReference>
<dbReference type="SMART" id="SM01368">
    <property type="entry name" value="RB_A"/>
    <property type="match status" value="1"/>
</dbReference>
<dbReference type="Gene3D" id="1.10.472.140">
    <property type="match status" value="1"/>
</dbReference>
<dbReference type="InterPro" id="IPR013763">
    <property type="entry name" value="Cyclin-like_dom"/>
</dbReference>
<feature type="compositionally biased region" description="Basic and acidic residues" evidence="10">
    <location>
        <begin position="814"/>
        <end position="828"/>
    </location>
</feature>
<dbReference type="FunFam" id="1.10.472.10:FF:000033">
    <property type="entry name" value="retinoblastoma-associated protein isoform X1"/>
    <property type="match status" value="1"/>
</dbReference>
<name>A0AAV3B0U4_PYXAD</name>
<keyword evidence="4" id="KW-0597">Phosphoprotein</keyword>
<keyword evidence="5" id="KW-0156">Chromatin regulator</keyword>
<dbReference type="CDD" id="cd20599">
    <property type="entry name" value="CYCLIN_RB"/>
    <property type="match status" value="1"/>
</dbReference>
<dbReference type="InterPro" id="IPR028309">
    <property type="entry name" value="RB_fam"/>
</dbReference>
<gene>
    <name evidence="15" type="ORF">GDO54_000720</name>
</gene>
<dbReference type="AlphaFoldDB" id="A0AAV3B0U4"/>
<dbReference type="InterPro" id="IPR002720">
    <property type="entry name" value="RB_A"/>
</dbReference>
<keyword evidence="8" id="KW-0539">Nucleus</keyword>
<feature type="region of interest" description="Disordered" evidence="10">
    <location>
        <begin position="1"/>
        <end position="31"/>
    </location>
</feature>
<dbReference type="EMBL" id="DYDO01000001">
    <property type="protein sequence ID" value="DBA32982.1"/>
    <property type="molecule type" value="Genomic_DNA"/>
</dbReference>
<comment type="similarity">
    <text evidence="2">Belongs to the retinoblastoma protein (RB) family.</text>
</comment>
<dbReference type="GO" id="GO:2000134">
    <property type="term" value="P:negative regulation of G1/S transition of mitotic cell cycle"/>
    <property type="evidence" value="ECO:0007669"/>
    <property type="project" value="TreeGrafter"/>
</dbReference>
<dbReference type="FunFam" id="1.10.472.10:FF:000039">
    <property type="entry name" value="RB transcriptional corepressor 1"/>
    <property type="match status" value="1"/>
</dbReference>
<dbReference type="GO" id="GO:0048667">
    <property type="term" value="P:cell morphogenesis involved in neuron differentiation"/>
    <property type="evidence" value="ECO:0007669"/>
    <property type="project" value="TreeGrafter"/>
</dbReference>
<dbReference type="SMART" id="SM00385">
    <property type="entry name" value="CYCLIN"/>
    <property type="match status" value="1"/>
</dbReference>
<feature type="compositionally biased region" description="Low complexity" evidence="10">
    <location>
        <begin position="517"/>
        <end position="536"/>
    </location>
</feature>
<feature type="domain" description="Retinoblastoma-associated protein A-box" evidence="13">
    <location>
        <begin position="279"/>
        <end position="477"/>
    </location>
</feature>
<dbReference type="SUPFAM" id="SSF47954">
    <property type="entry name" value="Cyclin-like"/>
    <property type="match status" value="2"/>
</dbReference>
<evidence type="ECO:0000259" key="12">
    <source>
        <dbReference type="SMART" id="SM01367"/>
    </source>
</evidence>
<dbReference type="Pfam" id="PF01858">
    <property type="entry name" value="RB_A"/>
    <property type="match status" value="1"/>
</dbReference>
<feature type="region of interest" description="Disordered" evidence="10">
    <location>
        <begin position="492"/>
        <end position="543"/>
    </location>
</feature>
<keyword evidence="9" id="KW-0131">Cell cycle</keyword>
<feature type="compositionally biased region" description="Polar residues" evidence="10">
    <location>
        <begin position="495"/>
        <end position="506"/>
    </location>
</feature>
<dbReference type="InterPro" id="IPR002719">
    <property type="entry name" value="RB_B"/>
</dbReference>
<evidence type="ECO:0000256" key="9">
    <source>
        <dbReference type="ARBA" id="ARBA00023306"/>
    </source>
</evidence>
<dbReference type="Gene3D" id="6.10.140.1380">
    <property type="match status" value="1"/>
</dbReference>
<dbReference type="GO" id="GO:0000977">
    <property type="term" value="F:RNA polymerase II transcription regulatory region sequence-specific DNA binding"/>
    <property type="evidence" value="ECO:0007669"/>
    <property type="project" value="TreeGrafter"/>
</dbReference>
<evidence type="ECO:0000256" key="7">
    <source>
        <dbReference type="ARBA" id="ARBA00023163"/>
    </source>
</evidence>
<dbReference type="Gene3D" id="6.10.250.530">
    <property type="match status" value="1"/>
</dbReference>
<keyword evidence="3" id="KW-0678">Repressor</keyword>
<evidence type="ECO:0000256" key="2">
    <source>
        <dbReference type="ARBA" id="ARBA00009475"/>
    </source>
</evidence>
<keyword evidence="6" id="KW-0805">Transcription regulation</keyword>
<evidence type="ECO:0000256" key="4">
    <source>
        <dbReference type="ARBA" id="ARBA00022553"/>
    </source>
</evidence>
<accession>A0AAV3B0U4</accession>
<dbReference type="GO" id="GO:0006325">
    <property type="term" value="P:chromatin organization"/>
    <property type="evidence" value="ECO:0007669"/>
    <property type="project" value="UniProtKB-KW"/>
</dbReference>
<dbReference type="Pfam" id="PF08934">
    <property type="entry name" value="Rb_C"/>
    <property type="match status" value="1"/>
</dbReference>
<feature type="domain" description="Retinoblastoma-associated protein C-terminal" evidence="14">
    <location>
        <begin position="670"/>
        <end position="827"/>
    </location>
</feature>
<proteinExistence type="inferred from homology"/>
<evidence type="ECO:0000256" key="8">
    <source>
        <dbReference type="ARBA" id="ARBA00023242"/>
    </source>
</evidence>
<keyword evidence="7" id="KW-0804">Transcription</keyword>
<evidence type="ECO:0008006" key="17">
    <source>
        <dbReference type="Google" id="ProtNLM"/>
    </source>
</evidence>